<evidence type="ECO:0000313" key="3">
    <source>
        <dbReference type="Proteomes" id="UP001324533"/>
    </source>
</evidence>
<evidence type="ECO:0000256" key="1">
    <source>
        <dbReference type="SAM" id="Phobius"/>
    </source>
</evidence>
<reference evidence="2 3" key="1">
    <citation type="submission" date="2023-06" db="EMBL/GenBank/DDBJ databases">
        <title>Rock-solubilizing bacteria, Microbacterium invictum, promotes re-establishment of vegetation in rocky wasteland by accelerating rock bio-weathering and reshaping soil bacterial community.</title>
        <authorList>
            <person name="Liu C."/>
        </authorList>
    </citation>
    <scope>NUCLEOTIDE SEQUENCE [LARGE SCALE GENOMIC DNA]</scope>
    <source>
        <strain evidence="2 3">X-18</strain>
    </source>
</reference>
<dbReference type="RefSeq" id="WP_322411622.1">
    <property type="nucleotide sequence ID" value="NZ_CP139779.1"/>
</dbReference>
<feature type="transmembrane region" description="Helical" evidence="1">
    <location>
        <begin position="110"/>
        <end position="135"/>
    </location>
</feature>
<gene>
    <name evidence="2" type="ORF">T9R20_05985</name>
</gene>
<keyword evidence="1" id="KW-0812">Transmembrane</keyword>
<protein>
    <recommendedName>
        <fullName evidence="4">Leucyl-tRNA synthetase</fullName>
    </recommendedName>
</protein>
<accession>A0ABZ0VH26</accession>
<dbReference type="Proteomes" id="UP001324533">
    <property type="component" value="Chromosome"/>
</dbReference>
<evidence type="ECO:0000313" key="2">
    <source>
        <dbReference type="EMBL" id="WQB71505.1"/>
    </source>
</evidence>
<dbReference type="EMBL" id="CP139779">
    <property type="protein sequence ID" value="WQB71505.1"/>
    <property type="molecule type" value="Genomic_DNA"/>
</dbReference>
<keyword evidence="1" id="KW-1133">Transmembrane helix</keyword>
<name>A0ABZ0VH26_9MICO</name>
<keyword evidence="3" id="KW-1185">Reference proteome</keyword>
<sequence length="137" mass="14409">MTTSADTAVNAVLEIFSWVGLGLGGLVLVVAGILALADGTWEPVTAMIDDDDEQGGRVARWFGSDGEVGEARLTHDQLHALAGQDSAPVFARRDDPGRMRLTKGSPTVRFVAWFGVGLVGLGMVTLVISWILLFAGG</sequence>
<keyword evidence="1" id="KW-0472">Membrane</keyword>
<feature type="transmembrane region" description="Helical" evidence="1">
    <location>
        <begin position="15"/>
        <end position="37"/>
    </location>
</feature>
<organism evidence="2 3">
    <name type="scientific">Microbacterium invictum</name>
    <dbReference type="NCBI Taxonomy" id="515415"/>
    <lineage>
        <taxon>Bacteria</taxon>
        <taxon>Bacillati</taxon>
        <taxon>Actinomycetota</taxon>
        <taxon>Actinomycetes</taxon>
        <taxon>Micrococcales</taxon>
        <taxon>Microbacteriaceae</taxon>
        <taxon>Microbacterium</taxon>
    </lineage>
</organism>
<proteinExistence type="predicted"/>
<evidence type="ECO:0008006" key="4">
    <source>
        <dbReference type="Google" id="ProtNLM"/>
    </source>
</evidence>